<dbReference type="AlphaFoldDB" id="A0A1D1XTS5"/>
<feature type="region of interest" description="Disordered" evidence="1">
    <location>
        <begin position="300"/>
        <end position="331"/>
    </location>
</feature>
<proteinExistence type="predicted"/>
<accession>A0A1D1XTS5</accession>
<dbReference type="NCBIfam" id="TIGR01615">
    <property type="entry name" value="A_thal_3542"/>
    <property type="match status" value="1"/>
</dbReference>
<dbReference type="InterPro" id="IPR006502">
    <property type="entry name" value="PDDEXK-like"/>
</dbReference>
<protein>
    <submittedName>
        <fullName evidence="2">1,6-anhydro-N-acetylmuramyl-L-alanine amidase AmpD</fullName>
    </submittedName>
</protein>
<dbReference type="Pfam" id="PF04720">
    <property type="entry name" value="PDDEXK_6"/>
    <property type="match status" value="1"/>
</dbReference>
<sequence length="441" mass="47701">MPFPLKIQPVEGQGSAFPEPADAAKPAPAAKSRLKRLFERQFTCAQRTSSSGDKANSGGDGKEKETTSELEPSSLCLDKMVQIFMEAEPNERPPPPPRCGRRRCNCFNVNCDDSSEDDLDYADSSAAAIAYNDAADFLRSLVPCASTAERNLLADTFRIVEKSKSKACCGGRGNRGSECRKVVADDLVTLGLEASVCLSRWDKSPYFPAGEYEYVDVIAEGGERLIVDIDFRSEFEIARSTKSYRAVLQVLPVIFVGREERLEQIIAVASEAARQSLKKKGLHVPPWRKPEYMRAKWLSPHQRVAPPPPLPEPPASTLTGSLGSQHDGGAGVPAADTNQFVCNKDEKQCGLQLSCSLDFHGELELRREESGQPAISPSVLSQADPPASVAGAGNEEGEGTEVKVARAVSSVWQLPAVKPKAPLRKGAKVVTGLASIVRDLH</sequence>
<feature type="compositionally biased region" description="Low complexity" evidence="1">
    <location>
        <begin position="16"/>
        <end position="30"/>
    </location>
</feature>
<feature type="compositionally biased region" description="Pro residues" evidence="1">
    <location>
        <begin position="305"/>
        <end position="314"/>
    </location>
</feature>
<reference evidence="2" key="1">
    <citation type="submission" date="2015-07" db="EMBL/GenBank/DDBJ databases">
        <title>Transcriptome Assembly of Anthurium amnicola.</title>
        <authorList>
            <person name="Suzuki J."/>
        </authorList>
    </citation>
    <scope>NUCLEOTIDE SEQUENCE</scope>
</reference>
<feature type="compositionally biased region" description="Polar residues" evidence="1">
    <location>
        <begin position="43"/>
        <end position="54"/>
    </location>
</feature>
<name>A0A1D1XTS5_9ARAE</name>
<feature type="region of interest" description="Disordered" evidence="1">
    <location>
        <begin position="1"/>
        <end position="71"/>
    </location>
</feature>
<evidence type="ECO:0000256" key="1">
    <source>
        <dbReference type="SAM" id="MobiDB-lite"/>
    </source>
</evidence>
<evidence type="ECO:0000313" key="2">
    <source>
        <dbReference type="EMBL" id="JAT45788.1"/>
    </source>
</evidence>
<dbReference type="PANTHER" id="PTHR31579:SF1">
    <property type="entry name" value="OS03G0796600 PROTEIN"/>
    <property type="match status" value="1"/>
</dbReference>
<feature type="region of interest" description="Disordered" evidence="1">
    <location>
        <begin position="369"/>
        <end position="400"/>
    </location>
</feature>
<dbReference type="EMBL" id="GDJX01022148">
    <property type="protein sequence ID" value="JAT45788.1"/>
    <property type="molecule type" value="Transcribed_RNA"/>
</dbReference>
<gene>
    <name evidence="2" type="primary">ampD_0</name>
    <name evidence="2" type="ORF">g.78398</name>
</gene>
<dbReference type="PANTHER" id="PTHR31579">
    <property type="entry name" value="OS03G0796600 PROTEIN"/>
    <property type="match status" value="1"/>
</dbReference>
<organism evidence="2">
    <name type="scientific">Anthurium amnicola</name>
    <dbReference type="NCBI Taxonomy" id="1678845"/>
    <lineage>
        <taxon>Eukaryota</taxon>
        <taxon>Viridiplantae</taxon>
        <taxon>Streptophyta</taxon>
        <taxon>Embryophyta</taxon>
        <taxon>Tracheophyta</taxon>
        <taxon>Spermatophyta</taxon>
        <taxon>Magnoliopsida</taxon>
        <taxon>Liliopsida</taxon>
        <taxon>Araceae</taxon>
        <taxon>Pothoideae</taxon>
        <taxon>Potheae</taxon>
        <taxon>Anthurium</taxon>
    </lineage>
</organism>